<feature type="signal peptide" evidence="1">
    <location>
        <begin position="1"/>
        <end position="22"/>
    </location>
</feature>
<dbReference type="InParanoid" id="H2XTF9"/>
<dbReference type="EMBL" id="EAAA01000897">
    <property type="status" value="NOT_ANNOTATED_CDS"/>
    <property type="molecule type" value="Genomic_DNA"/>
</dbReference>
<keyword evidence="3" id="KW-1185">Reference proteome</keyword>
<organism evidence="2 3">
    <name type="scientific">Ciona intestinalis</name>
    <name type="common">Transparent sea squirt</name>
    <name type="synonym">Ascidia intestinalis</name>
    <dbReference type="NCBI Taxonomy" id="7719"/>
    <lineage>
        <taxon>Eukaryota</taxon>
        <taxon>Metazoa</taxon>
        <taxon>Chordata</taxon>
        <taxon>Tunicata</taxon>
        <taxon>Ascidiacea</taxon>
        <taxon>Phlebobranchia</taxon>
        <taxon>Cionidae</taxon>
        <taxon>Ciona</taxon>
    </lineage>
</organism>
<dbReference type="AlphaFoldDB" id="H2XTF9"/>
<dbReference type="PROSITE" id="PS51257">
    <property type="entry name" value="PROKAR_LIPOPROTEIN"/>
    <property type="match status" value="1"/>
</dbReference>
<dbReference type="Proteomes" id="UP000008144">
    <property type="component" value="Chromosome 12"/>
</dbReference>
<dbReference type="InterPro" id="IPR045860">
    <property type="entry name" value="Snake_toxin-like_sf"/>
</dbReference>
<reference evidence="3" key="1">
    <citation type="journal article" date="2002" name="Science">
        <title>The draft genome of Ciona intestinalis: insights into chordate and vertebrate origins.</title>
        <authorList>
            <person name="Dehal P."/>
            <person name="Satou Y."/>
            <person name="Campbell R.K."/>
            <person name="Chapman J."/>
            <person name="Degnan B."/>
            <person name="De Tomaso A."/>
            <person name="Davidson B."/>
            <person name="Di Gregorio A."/>
            <person name="Gelpke M."/>
            <person name="Goodstein D.M."/>
            <person name="Harafuji N."/>
            <person name="Hastings K.E."/>
            <person name="Ho I."/>
            <person name="Hotta K."/>
            <person name="Huang W."/>
            <person name="Kawashima T."/>
            <person name="Lemaire P."/>
            <person name="Martinez D."/>
            <person name="Meinertzhagen I.A."/>
            <person name="Necula S."/>
            <person name="Nonaka M."/>
            <person name="Putnam N."/>
            <person name="Rash S."/>
            <person name="Saiga H."/>
            <person name="Satake M."/>
            <person name="Terry A."/>
            <person name="Yamada L."/>
            <person name="Wang H.G."/>
            <person name="Awazu S."/>
            <person name="Azumi K."/>
            <person name="Boore J."/>
            <person name="Branno M."/>
            <person name="Chin-Bow S."/>
            <person name="DeSantis R."/>
            <person name="Doyle S."/>
            <person name="Francino P."/>
            <person name="Keys D.N."/>
            <person name="Haga S."/>
            <person name="Hayashi H."/>
            <person name="Hino K."/>
            <person name="Imai K.S."/>
            <person name="Inaba K."/>
            <person name="Kano S."/>
            <person name="Kobayashi K."/>
            <person name="Kobayashi M."/>
            <person name="Lee B.I."/>
            <person name="Makabe K.W."/>
            <person name="Manohar C."/>
            <person name="Matassi G."/>
            <person name="Medina M."/>
            <person name="Mochizuki Y."/>
            <person name="Mount S."/>
            <person name="Morishita T."/>
            <person name="Miura S."/>
            <person name="Nakayama A."/>
            <person name="Nishizaka S."/>
            <person name="Nomoto H."/>
            <person name="Ohta F."/>
            <person name="Oishi K."/>
            <person name="Rigoutsos I."/>
            <person name="Sano M."/>
            <person name="Sasaki A."/>
            <person name="Sasakura Y."/>
            <person name="Shoguchi E."/>
            <person name="Shin-i T."/>
            <person name="Spagnuolo A."/>
            <person name="Stainier D."/>
            <person name="Suzuki M.M."/>
            <person name="Tassy O."/>
            <person name="Takatori N."/>
            <person name="Tokuoka M."/>
            <person name="Yagi K."/>
            <person name="Yoshizaki F."/>
            <person name="Wada S."/>
            <person name="Zhang C."/>
            <person name="Hyatt P.D."/>
            <person name="Larimer F."/>
            <person name="Detter C."/>
            <person name="Doggett N."/>
            <person name="Glavina T."/>
            <person name="Hawkins T."/>
            <person name="Richardson P."/>
            <person name="Lucas S."/>
            <person name="Kohara Y."/>
            <person name="Levine M."/>
            <person name="Satoh N."/>
            <person name="Rokhsar D.S."/>
        </authorList>
    </citation>
    <scope>NUCLEOTIDE SEQUENCE [LARGE SCALE GENOMIC DNA]</scope>
</reference>
<dbReference type="SUPFAM" id="SSF57302">
    <property type="entry name" value="Snake toxin-like"/>
    <property type="match status" value="1"/>
</dbReference>
<dbReference type="GeneID" id="104266286"/>
<accession>H2XTF9</accession>
<sequence length="156" mass="15556">MKQVTKYLVFFCLAVVIGKASALKCYACSTLFTGCGTGAISASKSMACPTSSSCLTTTTHTSSSSFTVRACGTLVAPPTACLGDISAGVVCTSSCTTDNCNSGTNSNTLGSGNTGGNTGNIGGNTGNMNGGVMKIGGGNIFIVISMLAPFVLQYLI</sequence>
<gene>
    <name evidence="2" type="primary">LOC104266286</name>
</gene>
<accession>A0A1W3JSR2</accession>
<proteinExistence type="predicted"/>
<reference evidence="2" key="2">
    <citation type="journal article" date="2008" name="Genome Biol.">
        <title>Improved genome assembly and evidence-based global gene model set for the chordate Ciona intestinalis: new insight into intron and operon populations.</title>
        <authorList>
            <person name="Satou Y."/>
            <person name="Mineta K."/>
            <person name="Ogasawara M."/>
            <person name="Sasakura Y."/>
            <person name="Shoguchi E."/>
            <person name="Ueno K."/>
            <person name="Yamada L."/>
            <person name="Matsumoto J."/>
            <person name="Wasserscheid J."/>
            <person name="Dewar K."/>
            <person name="Wiley G.B."/>
            <person name="Macmil S.L."/>
            <person name="Roe B.A."/>
            <person name="Zeller R.W."/>
            <person name="Hastings K.E."/>
            <person name="Lemaire P."/>
            <person name="Lindquist E."/>
            <person name="Endo T."/>
            <person name="Hotta K."/>
            <person name="Inaba K."/>
        </authorList>
    </citation>
    <scope>NUCLEOTIDE SEQUENCE [LARGE SCALE GENOMIC DNA]</scope>
    <source>
        <strain evidence="2">wild type</strain>
    </source>
</reference>
<dbReference type="HOGENOM" id="CLU_1685942_0_0_1"/>
<reference evidence="2" key="3">
    <citation type="submission" date="2025-08" db="UniProtKB">
        <authorList>
            <consortium name="Ensembl"/>
        </authorList>
    </citation>
    <scope>IDENTIFICATION</scope>
</reference>
<feature type="chain" id="PRO_5014093620" evidence="1">
    <location>
        <begin position="23"/>
        <end position="156"/>
    </location>
</feature>
<dbReference type="RefSeq" id="XP_009860393.1">
    <property type="nucleotide sequence ID" value="XM_009862091.3"/>
</dbReference>
<evidence type="ECO:0000313" key="3">
    <source>
        <dbReference type="Proteomes" id="UP000008144"/>
    </source>
</evidence>
<name>H2XTF9_CIOIN</name>
<evidence type="ECO:0000313" key="2">
    <source>
        <dbReference type="Ensembl" id="ENSCINP00000032943.1"/>
    </source>
</evidence>
<reference evidence="2" key="4">
    <citation type="submission" date="2025-09" db="UniProtKB">
        <authorList>
            <consortium name="Ensembl"/>
        </authorList>
    </citation>
    <scope>IDENTIFICATION</scope>
</reference>
<keyword evidence="1" id="KW-0732">Signal</keyword>
<evidence type="ECO:0000256" key="1">
    <source>
        <dbReference type="SAM" id="SignalP"/>
    </source>
</evidence>
<dbReference type="Ensembl" id="ENSCINT00000030420.1">
    <property type="protein sequence ID" value="ENSCINP00000032943.1"/>
    <property type="gene ID" value="ENSCING00000024324.1"/>
</dbReference>
<dbReference type="KEGG" id="cin:104266286"/>
<protein>
    <submittedName>
        <fullName evidence="2">Omega-scoloptoxin-Ssm1a-like</fullName>
    </submittedName>
</protein>